<dbReference type="Proteomes" id="UP000053660">
    <property type="component" value="Unassembled WGS sequence"/>
</dbReference>
<feature type="transmembrane region" description="Helical" evidence="1">
    <location>
        <begin position="85"/>
        <end position="107"/>
    </location>
</feature>
<name>A0A0B1TJG4_OESDE</name>
<dbReference type="OrthoDB" id="5820127at2759"/>
<dbReference type="SUPFAM" id="SSF81321">
    <property type="entry name" value="Family A G protein-coupled receptor-like"/>
    <property type="match status" value="1"/>
</dbReference>
<evidence type="ECO:0000313" key="3">
    <source>
        <dbReference type="Proteomes" id="UP000053660"/>
    </source>
</evidence>
<dbReference type="Pfam" id="PF10320">
    <property type="entry name" value="7TM_GPCR_Srsx"/>
    <property type="match status" value="1"/>
</dbReference>
<evidence type="ECO:0000256" key="1">
    <source>
        <dbReference type="SAM" id="Phobius"/>
    </source>
</evidence>
<gene>
    <name evidence="2" type="ORF">OESDEN_02614</name>
</gene>
<proteinExistence type="predicted"/>
<feature type="transmembrane region" description="Helical" evidence="1">
    <location>
        <begin position="47"/>
        <end position="73"/>
    </location>
</feature>
<accession>A0A0B1TJG4</accession>
<dbReference type="Gene3D" id="1.20.1070.10">
    <property type="entry name" value="Rhodopsin 7-helix transmembrane proteins"/>
    <property type="match status" value="1"/>
</dbReference>
<reference evidence="2 3" key="1">
    <citation type="submission" date="2014-03" db="EMBL/GenBank/DDBJ databases">
        <title>Draft genome of the hookworm Oesophagostomum dentatum.</title>
        <authorList>
            <person name="Mitreva M."/>
        </authorList>
    </citation>
    <scope>NUCLEOTIDE SEQUENCE [LARGE SCALE GENOMIC DNA]</scope>
    <source>
        <strain evidence="2 3">OD-Hann</strain>
    </source>
</reference>
<keyword evidence="1" id="KW-1133">Transmembrane helix</keyword>
<keyword evidence="3" id="KW-1185">Reference proteome</keyword>
<keyword evidence="1" id="KW-0472">Membrane</keyword>
<feature type="transmembrane region" description="Helical" evidence="1">
    <location>
        <begin position="12"/>
        <end position="35"/>
    </location>
</feature>
<evidence type="ECO:0008006" key="4">
    <source>
        <dbReference type="Google" id="ProtNLM"/>
    </source>
</evidence>
<protein>
    <recommendedName>
        <fullName evidence="4">G-protein coupled receptors family 1 profile domain-containing protein</fullName>
    </recommendedName>
</protein>
<keyword evidence="1" id="KW-0812">Transmembrane</keyword>
<dbReference type="InterPro" id="IPR019424">
    <property type="entry name" value="7TM_GPCR_Srsx"/>
</dbReference>
<dbReference type="AlphaFoldDB" id="A0A0B1TJG4"/>
<evidence type="ECO:0000313" key="2">
    <source>
        <dbReference type="EMBL" id="KHJ97409.1"/>
    </source>
</evidence>
<sequence length="156" mass="17592">MTAAMDGHVKQVFVSARTVFIGLILICYVLFLILIRKIEITDKNLRSVYRSLILVSLSVAFGFATAATLAFASAAQLIDINDLDITLLAGVFINISMSSNFFIYYIVSEQYRESFDRYLHIDMLKKTAGEQTLAGILPLHSIMTTTPRRNFAWKRT</sequence>
<dbReference type="EMBL" id="KN549458">
    <property type="protein sequence ID" value="KHJ97409.1"/>
    <property type="molecule type" value="Genomic_DNA"/>
</dbReference>
<organism evidence="2 3">
    <name type="scientific">Oesophagostomum dentatum</name>
    <name type="common">Nodular worm</name>
    <dbReference type="NCBI Taxonomy" id="61180"/>
    <lineage>
        <taxon>Eukaryota</taxon>
        <taxon>Metazoa</taxon>
        <taxon>Ecdysozoa</taxon>
        <taxon>Nematoda</taxon>
        <taxon>Chromadorea</taxon>
        <taxon>Rhabditida</taxon>
        <taxon>Rhabditina</taxon>
        <taxon>Rhabditomorpha</taxon>
        <taxon>Strongyloidea</taxon>
        <taxon>Strongylidae</taxon>
        <taxon>Oesophagostomum</taxon>
    </lineage>
</organism>